<evidence type="ECO:0000313" key="1">
    <source>
        <dbReference type="EMBL" id="MDA2806281.1"/>
    </source>
</evidence>
<gene>
    <name evidence="1" type="ORF">O4U47_17350</name>
</gene>
<comment type="caution">
    <text evidence="1">The sequence shown here is derived from an EMBL/GenBank/DDBJ whole genome shotgun (WGS) entry which is preliminary data.</text>
</comment>
<keyword evidence="2" id="KW-1185">Reference proteome</keyword>
<sequence>MAWPPTDPLGRILMDLAGAKVVEYHGTERTDRGRVHRITTAHGYEIALADDEVLPFAVGAGAADFNRTHAYTLAAELVDEAVYERWQSGSDQE</sequence>
<name>A0ABT4TNS9_9ACTN</name>
<protein>
    <submittedName>
        <fullName evidence="1">Uncharacterized protein</fullName>
    </submittedName>
</protein>
<dbReference type="EMBL" id="JAQFWP010000032">
    <property type="protein sequence ID" value="MDA2806281.1"/>
    <property type="molecule type" value="Genomic_DNA"/>
</dbReference>
<accession>A0ABT4TNS9</accession>
<evidence type="ECO:0000313" key="2">
    <source>
        <dbReference type="Proteomes" id="UP001165685"/>
    </source>
</evidence>
<dbReference type="Proteomes" id="UP001165685">
    <property type="component" value="Unassembled WGS sequence"/>
</dbReference>
<reference evidence="1" key="1">
    <citation type="submission" date="2023-01" db="EMBL/GenBank/DDBJ databases">
        <title>Draft genome sequence of Nocardiopsis sp. LSu2-4 isolated from halophytes.</title>
        <authorList>
            <person name="Duangmal K."/>
            <person name="Chantavorakit T."/>
        </authorList>
    </citation>
    <scope>NUCLEOTIDE SEQUENCE</scope>
    <source>
        <strain evidence="1">LSu2-4</strain>
    </source>
</reference>
<organism evidence="1 2">
    <name type="scientific">Nocardiopsis suaedae</name>
    <dbReference type="NCBI Taxonomy" id="3018444"/>
    <lineage>
        <taxon>Bacteria</taxon>
        <taxon>Bacillati</taxon>
        <taxon>Actinomycetota</taxon>
        <taxon>Actinomycetes</taxon>
        <taxon>Streptosporangiales</taxon>
        <taxon>Nocardiopsidaceae</taxon>
        <taxon>Nocardiopsis</taxon>
    </lineage>
</organism>
<dbReference type="RefSeq" id="WP_270678922.1">
    <property type="nucleotide sequence ID" value="NZ_JAQFWP010000032.1"/>
</dbReference>
<proteinExistence type="predicted"/>